<sequence>MRVIPLLLLAMLGGCQADASTLKQELSANLAKQDYRLIVIAGRGEFAPGIAAEQQASAKARCGVRYLDGLGDVIRPEQKEAHARLSAYASEYNQLMVTHCPAASGADKQ</sequence>
<keyword evidence="1" id="KW-0732">Signal</keyword>
<dbReference type="EMBL" id="AP022038">
    <property type="protein sequence ID" value="BBR40576.1"/>
    <property type="molecule type" value="Genomic_DNA"/>
</dbReference>
<accession>A0A6S5C6Q7</accession>
<reference evidence="2 3" key="1">
    <citation type="submission" date="2019-12" db="EMBL/GenBank/DDBJ databases">
        <title>complete genome sequences of Aeromonas veronii str. WP3-W19-ESBL-03 isolated from wastewater treatment plant effluent.</title>
        <authorList>
            <person name="Sekizuka T."/>
            <person name="Itokawa K."/>
            <person name="Yatsu K."/>
            <person name="Inamine Y."/>
            <person name="Kuroda M."/>
        </authorList>
    </citation>
    <scope>NUCLEOTIDE SEQUENCE [LARGE SCALE GENOMIC DNA]</scope>
    <source>
        <strain evidence="2 3">WP3-W19-ESBL-03</strain>
    </source>
</reference>
<dbReference type="RefSeq" id="WP_182937938.1">
    <property type="nucleotide sequence ID" value="NZ_AP022038.1"/>
</dbReference>
<evidence type="ECO:0008006" key="4">
    <source>
        <dbReference type="Google" id="ProtNLM"/>
    </source>
</evidence>
<feature type="signal peptide" evidence="1">
    <location>
        <begin position="1"/>
        <end position="19"/>
    </location>
</feature>
<evidence type="ECO:0000256" key="1">
    <source>
        <dbReference type="SAM" id="SignalP"/>
    </source>
</evidence>
<gene>
    <name evidence="2" type="ORF">WP3W19E03_31010</name>
</gene>
<protein>
    <recommendedName>
        <fullName evidence="4">Lipoprotein</fullName>
    </recommendedName>
</protein>
<feature type="chain" id="PRO_5027613352" description="Lipoprotein" evidence="1">
    <location>
        <begin position="20"/>
        <end position="109"/>
    </location>
</feature>
<name>A0A6S5C6Q7_AERVE</name>
<evidence type="ECO:0000313" key="3">
    <source>
        <dbReference type="Proteomes" id="UP000515442"/>
    </source>
</evidence>
<dbReference type="PROSITE" id="PS51257">
    <property type="entry name" value="PROKAR_LIPOPROTEIN"/>
    <property type="match status" value="1"/>
</dbReference>
<evidence type="ECO:0000313" key="2">
    <source>
        <dbReference type="EMBL" id="BBR40576.1"/>
    </source>
</evidence>
<proteinExistence type="predicted"/>
<organism evidence="2 3">
    <name type="scientific">Aeromonas veronii</name>
    <dbReference type="NCBI Taxonomy" id="654"/>
    <lineage>
        <taxon>Bacteria</taxon>
        <taxon>Pseudomonadati</taxon>
        <taxon>Pseudomonadota</taxon>
        <taxon>Gammaproteobacteria</taxon>
        <taxon>Aeromonadales</taxon>
        <taxon>Aeromonadaceae</taxon>
        <taxon>Aeromonas</taxon>
    </lineage>
</organism>
<dbReference type="Proteomes" id="UP000515442">
    <property type="component" value="Chromosome"/>
</dbReference>
<dbReference type="AlphaFoldDB" id="A0A6S5C6Q7"/>